<reference evidence="1 2" key="1">
    <citation type="submission" date="2016-11" db="EMBL/GenBank/DDBJ databases">
        <authorList>
            <person name="Jaros S."/>
            <person name="Januszkiewicz K."/>
            <person name="Wedrychowicz H."/>
        </authorList>
    </citation>
    <scope>NUCLEOTIDE SEQUENCE [LARGE SCALE GENOMIC DNA]</scope>
    <source>
        <strain evidence="1 2">GAS499</strain>
    </source>
</reference>
<name>A0A1M6TA35_9BRAD</name>
<proteinExistence type="predicted"/>
<evidence type="ECO:0000313" key="1">
    <source>
        <dbReference type="EMBL" id="SHK53709.1"/>
    </source>
</evidence>
<evidence type="ECO:0000313" key="2">
    <source>
        <dbReference type="Proteomes" id="UP000189935"/>
    </source>
</evidence>
<accession>A0A1M6TA35</accession>
<dbReference type="AlphaFoldDB" id="A0A1M6TA35"/>
<gene>
    <name evidence="1" type="ORF">SAMN05444159_3516</name>
</gene>
<protein>
    <submittedName>
        <fullName evidence="1">Uncharacterized protein</fullName>
    </submittedName>
</protein>
<dbReference type="OrthoDB" id="7061163at2"/>
<dbReference type="RefSeq" id="WP_079539786.1">
    <property type="nucleotide sequence ID" value="NZ_LT670844.1"/>
</dbReference>
<dbReference type="Proteomes" id="UP000189935">
    <property type="component" value="Chromosome I"/>
</dbReference>
<sequence length="196" mass="22512">MALAVDPVPRDYRQRKKLWVNSSLWLGINERPYVPLAVQGLGYAERMLLEMEERLAEMTASPGPRNARDRLLSECSSHSVLWVFGLYEVVRVIKDARTHHFEAMRNLFWQLEVLRMPLAKHEVKRTDRKEAPPVHYPTNSWEPETGRVGWISIDPLSHASRVVTRHEFADEFLSVTAFEPASQPPFPIGGQLGLDD</sequence>
<organism evidence="1 2">
    <name type="scientific">Bradyrhizobium lablabi</name>
    <dbReference type="NCBI Taxonomy" id="722472"/>
    <lineage>
        <taxon>Bacteria</taxon>
        <taxon>Pseudomonadati</taxon>
        <taxon>Pseudomonadota</taxon>
        <taxon>Alphaproteobacteria</taxon>
        <taxon>Hyphomicrobiales</taxon>
        <taxon>Nitrobacteraceae</taxon>
        <taxon>Bradyrhizobium</taxon>
    </lineage>
</organism>
<dbReference type="EMBL" id="LT670844">
    <property type="protein sequence ID" value="SHK53709.1"/>
    <property type="molecule type" value="Genomic_DNA"/>
</dbReference>